<gene>
    <name evidence="1" type="ORF">Bpfe_015221</name>
</gene>
<accession>A0AAD8F9N3</accession>
<keyword evidence="2" id="KW-1185">Reference proteome</keyword>
<proteinExistence type="predicted"/>
<dbReference type="Proteomes" id="UP001233172">
    <property type="component" value="Unassembled WGS sequence"/>
</dbReference>
<sequence length="59" mass="6828">MRVEFMVMRLEFNMMGVACQGSKGRIHGDLCIVLRNECIVCGYVEFKVTCVVFKFKVMM</sequence>
<name>A0AAD8F9N3_BIOPF</name>
<evidence type="ECO:0000313" key="1">
    <source>
        <dbReference type="EMBL" id="KAK0055461.1"/>
    </source>
</evidence>
<feature type="non-terminal residue" evidence="1">
    <location>
        <position position="59"/>
    </location>
</feature>
<dbReference type="AlphaFoldDB" id="A0AAD8F9N3"/>
<reference evidence="1" key="1">
    <citation type="journal article" date="2023" name="PLoS Negl. Trop. Dis.">
        <title>A genome sequence for Biomphalaria pfeifferi, the major vector snail for the human-infecting parasite Schistosoma mansoni.</title>
        <authorList>
            <person name="Bu L."/>
            <person name="Lu L."/>
            <person name="Laidemitt M.R."/>
            <person name="Zhang S.M."/>
            <person name="Mutuku M."/>
            <person name="Mkoji G."/>
            <person name="Steinauer M."/>
            <person name="Loker E.S."/>
        </authorList>
    </citation>
    <scope>NUCLEOTIDE SEQUENCE</scope>
    <source>
        <strain evidence="1">KasaAsao</strain>
    </source>
</reference>
<organism evidence="1 2">
    <name type="scientific">Biomphalaria pfeifferi</name>
    <name type="common">Bloodfluke planorb</name>
    <name type="synonym">Freshwater snail</name>
    <dbReference type="NCBI Taxonomy" id="112525"/>
    <lineage>
        <taxon>Eukaryota</taxon>
        <taxon>Metazoa</taxon>
        <taxon>Spiralia</taxon>
        <taxon>Lophotrochozoa</taxon>
        <taxon>Mollusca</taxon>
        <taxon>Gastropoda</taxon>
        <taxon>Heterobranchia</taxon>
        <taxon>Euthyneura</taxon>
        <taxon>Panpulmonata</taxon>
        <taxon>Hygrophila</taxon>
        <taxon>Lymnaeoidea</taxon>
        <taxon>Planorbidae</taxon>
        <taxon>Biomphalaria</taxon>
    </lineage>
</organism>
<protein>
    <submittedName>
        <fullName evidence="1">Uncharacterized protein</fullName>
    </submittedName>
</protein>
<dbReference type="EMBL" id="JASAOG010000070">
    <property type="protein sequence ID" value="KAK0055461.1"/>
    <property type="molecule type" value="Genomic_DNA"/>
</dbReference>
<comment type="caution">
    <text evidence="1">The sequence shown here is derived from an EMBL/GenBank/DDBJ whole genome shotgun (WGS) entry which is preliminary data.</text>
</comment>
<evidence type="ECO:0000313" key="2">
    <source>
        <dbReference type="Proteomes" id="UP001233172"/>
    </source>
</evidence>
<reference evidence="1" key="2">
    <citation type="submission" date="2023-04" db="EMBL/GenBank/DDBJ databases">
        <authorList>
            <person name="Bu L."/>
            <person name="Lu L."/>
            <person name="Laidemitt M.R."/>
            <person name="Zhang S.M."/>
            <person name="Mutuku M."/>
            <person name="Mkoji G."/>
            <person name="Steinauer M."/>
            <person name="Loker E.S."/>
        </authorList>
    </citation>
    <scope>NUCLEOTIDE SEQUENCE</scope>
    <source>
        <strain evidence="1">KasaAsao</strain>
        <tissue evidence="1">Whole Snail</tissue>
    </source>
</reference>